<gene>
    <name evidence="2" type="ORF">YSA_07657</name>
</gene>
<feature type="compositionally biased region" description="Basic and acidic residues" evidence="1">
    <location>
        <begin position="1"/>
        <end position="10"/>
    </location>
</feature>
<dbReference type="HOGENOM" id="CLU_3275399_0_0_6"/>
<protein>
    <submittedName>
        <fullName evidence="2">Uncharacterized protein</fullName>
    </submittedName>
</protein>
<dbReference type="KEGG" id="ppi:YSA_07657"/>
<name>I3UZI7_PSEPU</name>
<evidence type="ECO:0000313" key="3">
    <source>
        <dbReference type="Proteomes" id="UP000005268"/>
    </source>
</evidence>
<feature type="region of interest" description="Disordered" evidence="1">
    <location>
        <begin position="1"/>
        <end position="22"/>
    </location>
</feature>
<reference evidence="2 3" key="1">
    <citation type="journal article" date="2012" name="J. Bacteriol.">
        <title>Complete Genome Sequence of the Naphthalene-Degrading Pseudomonas putida Strain ND6.</title>
        <authorList>
            <person name="Li S."/>
            <person name="Zhao H."/>
            <person name="Li Y."/>
            <person name="Niu S."/>
            <person name="Cai B."/>
        </authorList>
    </citation>
    <scope>NUCLEOTIDE SEQUENCE [LARGE SCALE GENOMIC DNA]</scope>
    <source>
        <strain evidence="2 3">ND6</strain>
    </source>
</reference>
<dbReference type="Proteomes" id="UP000005268">
    <property type="component" value="Chromosome"/>
</dbReference>
<proteinExistence type="predicted"/>
<evidence type="ECO:0000256" key="1">
    <source>
        <dbReference type="SAM" id="MobiDB-lite"/>
    </source>
</evidence>
<organism evidence="2 3">
    <name type="scientific">Pseudomonas putida ND6</name>
    <dbReference type="NCBI Taxonomy" id="231023"/>
    <lineage>
        <taxon>Bacteria</taxon>
        <taxon>Pseudomonadati</taxon>
        <taxon>Pseudomonadota</taxon>
        <taxon>Gammaproteobacteria</taxon>
        <taxon>Pseudomonadales</taxon>
        <taxon>Pseudomonadaceae</taxon>
        <taxon>Pseudomonas</taxon>
    </lineage>
</organism>
<dbReference type="AlphaFoldDB" id="I3UZI7"/>
<accession>I3UZI7</accession>
<evidence type="ECO:0000313" key="2">
    <source>
        <dbReference type="EMBL" id="AFK70908.1"/>
    </source>
</evidence>
<sequence>MRPETDRAAAFEHPSGCGHAGQHRTLRDDLEFICQSFKHEK</sequence>
<dbReference type="EMBL" id="CP003588">
    <property type="protein sequence ID" value="AFK70908.1"/>
    <property type="molecule type" value="Genomic_DNA"/>
</dbReference>